<dbReference type="Proteomes" id="UP000230842">
    <property type="component" value="Unassembled WGS sequence"/>
</dbReference>
<evidence type="ECO:0000259" key="4">
    <source>
        <dbReference type="Pfam" id="PF00753"/>
    </source>
</evidence>
<proteinExistence type="predicted"/>
<keyword evidence="6" id="KW-1185">Reference proteome</keyword>
<keyword evidence="2" id="KW-0378">Hydrolase</keyword>
<dbReference type="InterPro" id="IPR001279">
    <property type="entry name" value="Metallo-B-lactamas"/>
</dbReference>
<dbReference type="InterPro" id="IPR006311">
    <property type="entry name" value="TAT_signal"/>
</dbReference>
<dbReference type="Pfam" id="PF00753">
    <property type="entry name" value="Lactamase_B"/>
    <property type="match status" value="1"/>
</dbReference>
<evidence type="ECO:0000256" key="1">
    <source>
        <dbReference type="ARBA" id="ARBA00022759"/>
    </source>
</evidence>
<dbReference type="EMBL" id="PGEZ01000002">
    <property type="protein sequence ID" value="PJJ54297.1"/>
    <property type="molecule type" value="Genomic_DNA"/>
</dbReference>
<dbReference type="AlphaFoldDB" id="A0A2M9B8R2"/>
<evidence type="ECO:0000313" key="5">
    <source>
        <dbReference type="EMBL" id="PJJ54297.1"/>
    </source>
</evidence>
<evidence type="ECO:0000256" key="3">
    <source>
        <dbReference type="SAM" id="MobiDB-lite"/>
    </source>
</evidence>
<name>A0A2M9B8R2_9ACTN</name>
<dbReference type="SUPFAM" id="SSF56281">
    <property type="entry name" value="Metallo-hydrolase/oxidoreductase"/>
    <property type="match status" value="1"/>
</dbReference>
<sequence length="382" mass="39859">MCTSCSDPTHTTTALSRRLLLGGAAAAGLGAVALPGIAHASPSAGRGRSVDLSRGLHVVLLGTAGGPPPRPGQAGISTAVVVDGRVYLVDAGASAVHQYVQAGLRLADLAAVFVTHLHVDHVADYPNLFLLGGWNAPGQGDSLAGPVPVYGPGSAGGLPPTFGGGTSPTTSPENPTPGLSALTDHACAAFAYSTNVFLRDSRIRETRALADVHEIAIPDVGASFQNTAPDMDPFVVMEDDRVRVSAVLVPHGPAYPAFGYRFDTEHGSITFSGDTTYSTNLEGLADGSRLLVHEAVNVRGMTLPEPVLAHILESHVEVQEVGPVAQRAGVDTLLLSHIGNLDGSPLDRQQWRRWAHVGFDGAVHVGRELEVYTVGRRRVTRS</sequence>
<accession>A0A2M9B8R2</accession>
<keyword evidence="1" id="KW-0540">Nuclease</keyword>
<dbReference type="PANTHER" id="PTHR46018:SF2">
    <property type="entry name" value="ZINC PHOSPHODIESTERASE ELAC PROTEIN 1"/>
    <property type="match status" value="1"/>
</dbReference>
<evidence type="ECO:0000256" key="2">
    <source>
        <dbReference type="ARBA" id="ARBA00022801"/>
    </source>
</evidence>
<comment type="caution">
    <text evidence="5">The sequence shown here is derived from an EMBL/GenBank/DDBJ whole genome shotgun (WGS) entry which is preliminary data.</text>
</comment>
<gene>
    <name evidence="5" type="ORF">CLV56_3806</name>
</gene>
<dbReference type="GO" id="GO:0042781">
    <property type="term" value="F:3'-tRNA processing endoribonuclease activity"/>
    <property type="evidence" value="ECO:0007669"/>
    <property type="project" value="TreeGrafter"/>
</dbReference>
<dbReference type="PANTHER" id="PTHR46018">
    <property type="entry name" value="ZINC PHOSPHODIESTERASE ELAC PROTEIN 1"/>
    <property type="match status" value="1"/>
</dbReference>
<feature type="compositionally biased region" description="Low complexity" evidence="3">
    <location>
        <begin position="157"/>
        <end position="178"/>
    </location>
</feature>
<feature type="domain" description="Metallo-beta-lactamase" evidence="4">
    <location>
        <begin position="77"/>
        <end position="125"/>
    </location>
</feature>
<dbReference type="OrthoDB" id="4137979at2"/>
<dbReference type="Gene3D" id="3.60.15.10">
    <property type="entry name" value="Ribonuclease Z/Hydroxyacylglutathione hydrolase-like"/>
    <property type="match status" value="1"/>
</dbReference>
<dbReference type="CDD" id="cd07719">
    <property type="entry name" value="arylsulfatase_AtsA-like_MBL-fold"/>
    <property type="match status" value="1"/>
</dbReference>
<reference evidence="5 6" key="1">
    <citation type="submission" date="2017-11" db="EMBL/GenBank/DDBJ databases">
        <title>Genomic Encyclopedia of Archaeal and Bacterial Type Strains, Phase II (KMG-II): From Individual Species to Whole Genera.</title>
        <authorList>
            <person name="Goeker M."/>
        </authorList>
    </citation>
    <scope>NUCLEOTIDE SEQUENCE [LARGE SCALE GENOMIC DNA]</scope>
    <source>
        <strain evidence="5 6">DSM 27763</strain>
    </source>
</reference>
<keyword evidence="1" id="KW-0255">Endonuclease</keyword>
<feature type="region of interest" description="Disordered" evidence="3">
    <location>
        <begin position="154"/>
        <end position="179"/>
    </location>
</feature>
<dbReference type="InterPro" id="IPR036866">
    <property type="entry name" value="RibonucZ/Hydroxyglut_hydro"/>
</dbReference>
<dbReference type="RefSeq" id="WP_100415534.1">
    <property type="nucleotide sequence ID" value="NZ_PGEZ01000002.1"/>
</dbReference>
<evidence type="ECO:0000313" key="6">
    <source>
        <dbReference type="Proteomes" id="UP000230842"/>
    </source>
</evidence>
<protein>
    <submittedName>
        <fullName evidence="5">Ribonuclease BN (tRNA processing enzyme)</fullName>
    </submittedName>
</protein>
<organism evidence="5 6">
    <name type="scientific">Mumia flava</name>
    <dbReference type="NCBI Taxonomy" id="1348852"/>
    <lineage>
        <taxon>Bacteria</taxon>
        <taxon>Bacillati</taxon>
        <taxon>Actinomycetota</taxon>
        <taxon>Actinomycetes</taxon>
        <taxon>Propionibacteriales</taxon>
        <taxon>Nocardioidaceae</taxon>
        <taxon>Mumia</taxon>
    </lineage>
</organism>
<dbReference type="PROSITE" id="PS51318">
    <property type="entry name" value="TAT"/>
    <property type="match status" value="1"/>
</dbReference>
<dbReference type="InterPro" id="IPR044094">
    <property type="entry name" value="AtsA-like_MBL-fold"/>
</dbReference>